<evidence type="ECO:0000256" key="1">
    <source>
        <dbReference type="SAM" id="Phobius"/>
    </source>
</evidence>
<protein>
    <submittedName>
        <fullName evidence="3">VanZ family protein</fullName>
    </submittedName>
</protein>
<comment type="caution">
    <text evidence="3">The sequence shown here is derived from an EMBL/GenBank/DDBJ whole genome shotgun (WGS) entry which is preliminary data.</text>
</comment>
<gene>
    <name evidence="3" type="ORF">ACFFHM_14860</name>
</gene>
<dbReference type="InterPro" id="IPR006976">
    <property type="entry name" value="VanZ-like"/>
</dbReference>
<accession>A0ABV6KFC1</accession>
<dbReference type="EMBL" id="JBHLUX010000036">
    <property type="protein sequence ID" value="MFC0471740.1"/>
    <property type="molecule type" value="Genomic_DNA"/>
</dbReference>
<keyword evidence="4" id="KW-1185">Reference proteome</keyword>
<organism evidence="3 4">
    <name type="scientific">Halalkalibacter kiskunsagensis</name>
    <dbReference type="NCBI Taxonomy" id="1548599"/>
    <lineage>
        <taxon>Bacteria</taxon>
        <taxon>Bacillati</taxon>
        <taxon>Bacillota</taxon>
        <taxon>Bacilli</taxon>
        <taxon>Bacillales</taxon>
        <taxon>Bacillaceae</taxon>
        <taxon>Halalkalibacter</taxon>
    </lineage>
</organism>
<dbReference type="Proteomes" id="UP001589838">
    <property type="component" value="Unassembled WGS sequence"/>
</dbReference>
<reference evidence="3 4" key="1">
    <citation type="submission" date="2024-09" db="EMBL/GenBank/DDBJ databases">
        <authorList>
            <person name="Sun Q."/>
            <person name="Mori K."/>
        </authorList>
    </citation>
    <scope>NUCLEOTIDE SEQUENCE [LARGE SCALE GENOMIC DNA]</scope>
    <source>
        <strain evidence="3 4">NCAIM B.02610</strain>
    </source>
</reference>
<name>A0ABV6KFC1_9BACI</name>
<evidence type="ECO:0000313" key="3">
    <source>
        <dbReference type="EMBL" id="MFC0471740.1"/>
    </source>
</evidence>
<feature type="transmembrane region" description="Helical" evidence="1">
    <location>
        <begin position="45"/>
        <end position="67"/>
    </location>
</feature>
<dbReference type="RefSeq" id="WP_335959616.1">
    <property type="nucleotide sequence ID" value="NZ_JAXBLX010000006.1"/>
</dbReference>
<feature type="domain" description="VanZ-like" evidence="2">
    <location>
        <begin position="7"/>
        <end position="123"/>
    </location>
</feature>
<keyword evidence="1" id="KW-1133">Transmembrane helix</keyword>
<keyword evidence="1" id="KW-0812">Transmembrane</keyword>
<feature type="transmembrane region" description="Helical" evidence="1">
    <location>
        <begin position="102"/>
        <end position="126"/>
    </location>
</feature>
<evidence type="ECO:0000313" key="4">
    <source>
        <dbReference type="Proteomes" id="UP001589838"/>
    </source>
</evidence>
<feature type="transmembrane region" description="Helical" evidence="1">
    <location>
        <begin position="74"/>
        <end position="90"/>
    </location>
</feature>
<keyword evidence="1" id="KW-0472">Membrane</keyword>
<sequence length="135" mass="15441">MKNTKVWWFLAILWCVVIAIATRQPFFTGDSTEELLTNPLFDSAILNFVARKLVHISAFGLLAFLFWRALRGRSYRYVLAFGLATLYGAIDEWHQSFIPDRSGAVTDVFINSFGACLVLVLVYSVMRNKRLSQKQ</sequence>
<proteinExistence type="predicted"/>
<dbReference type="Pfam" id="PF04892">
    <property type="entry name" value="VanZ"/>
    <property type="match status" value="1"/>
</dbReference>
<dbReference type="NCBIfam" id="NF037970">
    <property type="entry name" value="vanZ_1"/>
    <property type="match status" value="1"/>
</dbReference>
<evidence type="ECO:0000259" key="2">
    <source>
        <dbReference type="Pfam" id="PF04892"/>
    </source>
</evidence>